<accession>A0A0B6YRN6</accession>
<sequence length="69" mass="8109">ETPTFRPRIIGGNIVNVVDNSFNSPLEPYNNLYISEKPNNVDPRVLNDFTRNYNQPYQDPFHQRSDQNK</sequence>
<feature type="non-terminal residue" evidence="1">
    <location>
        <position position="69"/>
    </location>
</feature>
<dbReference type="AlphaFoldDB" id="A0A0B6YRN6"/>
<organism evidence="1">
    <name type="scientific">Arion vulgaris</name>
    <dbReference type="NCBI Taxonomy" id="1028688"/>
    <lineage>
        <taxon>Eukaryota</taxon>
        <taxon>Metazoa</taxon>
        <taxon>Spiralia</taxon>
        <taxon>Lophotrochozoa</taxon>
        <taxon>Mollusca</taxon>
        <taxon>Gastropoda</taxon>
        <taxon>Heterobranchia</taxon>
        <taxon>Euthyneura</taxon>
        <taxon>Panpulmonata</taxon>
        <taxon>Eupulmonata</taxon>
        <taxon>Stylommatophora</taxon>
        <taxon>Helicina</taxon>
        <taxon>Arionoidea</taxon>
        <taxon>Arionidae</taxon>
        <taxon>Arion</taxon>
    </lineage>
</organism>
<name>A0A0B6YRN6_9EUPU</name>
<reference evidence="1" key="1">
    <citation type="submission" date="2014-12" db="EMBL/GenBank/DDBJ databases">
        <title>Insight into the proteome of Arion vulgaris.</title>
        <authorList>
            <person name="Aradska J."/>
            <person name="Bulat T."/>
            <person name="Smidak R."/>
            <person name="Sarate P."/>
            <person name="Gangsoo J."/>
            <person name="Sialana F."/>
            <person name="Bilban M."/>
            <person name="Lubec G."/>
        </authorList>
    </citation>
    <scope>NUCLEOTIDE SEQUENCE</scope>
    <source>
        <tissue evidence="1">Skin</tissue>
    </source>
</reference>
<feature type="non-terminal residue" evidence="1">
    <location>
        <position position="1"/>
    </location>
</feature>
<gene>
    <name evidence="1" type="primary">ORF32212</name>
</gene>
<dbReference type="EMBL" id="HACG01011305">
    <property type="protein sequence ID" value="CEK58170.1"/>
    <property type="molecule type" value="Transcribed_RNA"/>
</dbReference>
<protein>
    <submittedName>
        <fullName evidence="1">Uncharacterized protein</fullName>
    </submittedName>
</protein>
<proteinExistence type="predicted"/>
<evidence type="ECO:0000313" key="1">
    <source>
        <dbReference type="EMBL" id="CEK58170.1"/>
    </source>
</evidence>